<reference evidence="2" key="1">
    <citation type="submission" date="2018-05" db="EMBL/GenBank/DDBJ databases">
        <title>Draft genome of Mucuna pruriens seed.</title>
        <authorList>
            <person name="Nnadi N.E."/>
            <person name="Vos R."/>
            <person name="Hasami M.H."/>
            <person name="Devisetty U.K."/>
            <person name="Aguiy J.C."/>
        </authorList>
    </citation>
    <scope>NUCLEOTIDE SEQUENCE [LARGE SCALE GENOMIC DNA]</scope>
    <source>
        <strain evidence="2">JCA_2017</strain>
    </source>
</reference>
<evidence type="ECO:0000256" key="1">
    <source>
        <dbReference type="SAM" id="MobiDB-lite"/>
    </source>
</evidence>
<dbReference type="EMBL" id="QJKJ01003992">
    <property type="protein sequence ID" value="RDX96008.1"/>
    <property type="molecule type" value="Genomic_DNA"/>
</dbReference>
<evidence type="ECO:0000313" key="2">
    <source>
        <dbReference type="EMBL" id="RDX96008.1"/>
    </source>
</evidence>
<proteinExistence type="predicted"/>
<accession>A0A371GZL5</accession>
<gene>
    <name evidence="2" type="ORF">CR513_21387</name>
</gene>
<dbReference type="AlphaFoldDB" id="A0A371GZL5"/>
<feature type="non-terminal residue" evidence="2">
    <location>
        <position position="1"/>
    </location>
</feature>
<keyword evidence="3" id="KW-1185">Reference proteome</keyword>
<feature type="region of interest" description="Disordered" evidence="1">
    <location>
        <begin position="1"/>
        <end position="39"/>
    </location>
</feature>
<evidence type="ECO:0000313" key="3">
    <source>
        <dbReference type="Proteomes" id="UP000257109"/>
    </source>
</evidence>
<sequence length="69" mass="8158">MEENRRQEATMPERSEQQARVVEEAKKRQEEVEKRHEEEMKCVVEREASLREQLESMQDSVGLVNLSPS</sequence>
<dbReference type="Proteomes" id="UP000257109">
    <property type="component" value="Unassembled WGS sequence"/>
</dbReference>
<protein>
    <submittedName>
        <fullName evidence="2">Uncharacterized protein</fullName>
    </submittedName>
</protein>
<organism evidence="2 3">
    <name type="scientific">Mucuna pruriens</name>
    <name type="common">Velvet bean</name>
    <name type="synonym">Dolichos pruriens</name>
    <dbReference type="NCBI Taxonomy" id="157652"/>
    <lineage>
        <taxon>Eukaryota</taxon>
        <taxon>Viridiplantae</taxon>
        <taxon>Streptophyta</taxon>
        <taxon>Embryophyta</taxon>
        <taxon>Tracheophyta</taxon>
        <taxon>Spermatophyta</taxon>
        <taxon>Magnoliopsida</taxon>
        <taxon>eudicotyledons</taxon>
        <taxon>Gunneridae</taxon>
        <taxon>Pentapetalae</taxon>
        <taxon>rosids</taxon>
        <taxon>fabids</taxon>
        <taxon>Fabales</taxon>
        <taxon>Fabaceae</taxon>
        <taxon>Papilionoideae</taxon>
        <taxon>50 kb inversion clade</taxon>
        <taxon>NPAAA clade</taxon>
        <taxon>indigoferoid/millettioid clade</taxon>
        <taxon>Phaseoleae</taxon>
        <taxon>Mucuna</taxon>
    </lineage>
</organism>
<comment type="caution">
    <text evidence="2">The sequence shown here is derived from an EMBL/GenBank/DDBJ whole genome shotgun (WGS) entry which is preliminary data.</text>
</comment>
<name>A0A371GZL5_MUCPR</name>